<evidence type="ECO:0000313" key="11">
    <source>
        <dbReference type="EMBL" id="CAA7402307.1"/>
    </source>
</evidence>
<feature type="compositionally biased region" description="Polar residues" evidence="9">
    <location>
        <begin position="144"/>
        <end position="155"/>
    </location>
</feature>
<feature type="transmembrane region" description="Helical" evidence="8">
    <location>
        <begin position="261"/>
        <end position="283"/>
    </location>
</feature>
<evidence type="ECO:0000259" key="10">
    <source>
        <dbReference type="Pfam" id="PF04535"/>
    </source>
</evidence>
<dbReference type="InterPro" id="IPR006702">
    <property type="entry name" value="CASP_dom"/>
</dbReference>
<evidence type="ECO:0000256" key="7">
    <source>
        <dbReference type="ARBA" id="ARBA00023136"/>
    </source>
</evidence>
<name>A0A7I8KWV9_SPIIN</name>
<dbReference type="Proteomes" id="UP000663760">
    <property type="component" value="Chromosome 9"/>
</dbReference>
<dbReference type="OrthoDB" id="672180at2759"/>
<feature type="transmembrane region" description="Helical" evidence="8">
    <location>
        <begin position="338"/>
        <end position="362"/>
    </location>
</feature>
<keyword evidence="5 8" id="KW-0812">Transmembrane</keyword>
<sequence length="366" mass="38737">MESSSRAPPPPEQQPAPPDSADSDGSDGSPNKRIRLEPTPHPPLPTAQQAASSDSAADPPHREVAATLPTRQTLVPSSTSKPNPPPPPPPPSAPPAPRSAKTVPAHPLSSLLQRFPSHEVGPVDNPPPPSAPAAPRSAKPSPTHRLSSLLQSSPSHVVGPVNDPAPPPAISILNRAAREDPPPPVKKLEAAAPGDAEKGSGVVSWILHRRKRGEAIAKVAILARLSAVVLSLVSFSVMAANRTKGWAGDSFDRYMEYRFCITVNILAFVYSGFQAYAQVHRLISDKDIIPLPIRLYFDFAMDQVLAYLLIAAATAAATRNTDWVTNWGSDPFTVMANGSISVSFLAFAALAISALISAFILFSKIP</sequence>
<keyword evidence="6 8" id="KW-1133">Transmembrane helix</keyword>
<evidence type="ECO:0000256" key="1">
    <source>
        <dbReference type="ARBA" id="ARBA00004651"/>
    </source>
</evidence>
<evidence type="ECO:0000256" key="8">
    <source>
        <dbReference type="RuleBase" id="RU361233"/>
    </source>
</evidence>
<reference evidence="11" key="1">
    <citation type="submission" date="2020-02" db="EMBL/GenBank/DDBJ databases">
        <authorList>
            <person name="Scholz U."/>
            <person name="Mascher M."/>
            <person name="Fiebig A."/>
        </authorList>
    </citation>
    <scope>NUCLEOTIDE SEQUENCE</scope>
</reference>
<comment type="subunit">
    <text evidence="3 8">Homodimer and heterodimers.</text>
</comment>
<feature type="region of interest" description="Disordered" evidence="9">
    <location>
        <begin position="1"/>
        <end position="170"/>
    </location>
</feature>
<dbReference type="PRINTS" id="PR01217">
    <property type="entry name" value="PRICHEXTENSN"/>
</dbReference>
<keyword evidence="7 8" id="KW-0472">Membrane</keyword>
<feature type="compositionally biased region" description="Low complexity" evidence="9">
    <location>
        <begin position="47"/>
        <end position="58"/>
    </location>
</feature>
<feature type="domain" description="Casparian strip membrane protein" evidence="10">
    <location>
        <begin position="216"/>
        <end position="349"/>
    </location>
</feature>
<accession>A0A7I8KWV9</accession>
<dbReference type="GO" id="GO:0005886">
    <property type="term" value="C:plasma membrane"/>
    <property type="evidence" value="ECO:0007669"/>
    <property type="project" value="UniProtKB-SubCell"/>
</dbReference>
<keyword evidence="12" id="KW-1185">Reference proteome</keyword>
<feature type="compositionally biased region" description="Pro residues" evidence="9">
    <location>
        <begin position="7"/>
        <end position="18"/>
    </location>
</feature>
<protein>
    <recommendedName>
        <fullName evidence="8">CASP-like protein</fullName>
    </recommendedName>
</protein>
<comment type="subcellular location">
    <subcellularLocation>
        <location evidence="1 8">Cell membrane</location>
        <topology evidence="1 8">Multi-pass membrane protein</topology>
    </subcellularLocation>
</comment>
<evidence type="ECO:0000313" key="12">
    <source>
        <dbReference type="Proteomes" id="UP000663760"/>
    </source>
</evidence>
<organism evidence="11 12">
    <name type="scientific">Spirodela intermedia</name>
    <name type="common">Intermediate duckweed</name>
    <dbReference type="NCBI Taxonomy" id="51605"/>
    <lineage>
        <taxon>Eukaryota</taxon>
        <taxon>Viridiplantae</taxon>
        <taxon>Streptophyta</taxon>
        <taxon>Embryophyta</taxon>
        <taxon>Tracheophyta</taxon>
        <taxon>Spermatophyta</taxon>
        <taxon>Magnoliopsida</taxon>
        <taxon>Liliopsida</taxon>
        <taxon>Araceae</taxon>
        <taxon>Lemnoideae</taxon>
        <taxon>Spirodela</taxon>
    </lineage>
</organism>
<dbReference type="EMBL" id="LR746272">
    <property type="protein sequence ID" value="CAA7402307.1"/>
    <property type="molecule type" value="Genomic_DNA"/>
</dbReference>
<dbReference type="PANTHER" id="PTHR33573:SF50">
    <property type="entry name" value="CASP-LIKE PROTEIN 4A3"/>
    <property type="match status" value="1"/>
</dbReference>
<dbReference type="PANTHER" id="PTHR33573">
    <property type="entry name" value="CASP-LIKE PROTEIN 4A4"/>
    <property type="match status" value="1"/>
</dbReference>
<evidence type="ECO:0000256" key="6">
    <source>
        <dbReference type="ARBA" id="ARBA00022989"/>
    </source>
</evidence>
<evidence type="ECO:0000256" key="9">
    <source>
        <dbReference type="SAM" id="MobiDB-lite"/>
    </source>
</evidence>
<gene>
    <name evidence="11" type="ORF">SI8410_09012985</name>
</gene>
<evidence type="ECO:0000256" key="2">
    <source>
        <dbReference type="ARBA" id="ARBA00007651"/>
    </source>
</evidence>
<keyword evidence="4 8" id="KW-1003">Cell membrane</keyword>
<dbReference type="Pfam" id="PF04535">
    <property type="entry name" value="CASP_dom"/>
    <property type="match status" value="1"/>
</dbReference>
<proteinExistence type="inferred from homology"/>
<feature type="transmembrane region" description="Helical" evidence="8">
    <location>
        <begin position="219"/>
        <end position="241"/>
    </location>
</feature>
<dbReference type="AlphaFoldDB" id="A0A7I8KWV9"/>
<feature type="compositionally biased region" description="Pro residues" evidence="9">
    <location>
        <begin position="82"/>
        <end position="97"/>
    </location>
</feature>
<comment type="similarity">
    <text evidence="2 8">Belongs to the Casparian strip membrane proteins (CASP) family.</text>
</comment>
<feature type="transmembrane region" description="Helical" evidence="8">
    <location>
        <begin position="295"/>
        <end position="318"/>
    </location>
</feature>
<evidence type="ECO:0000256" key="3">
    <source>
        <dbReference type="ARBA" id="ARBA00011489"/>
    </source>
</evidence>
<evidence type="ECO:0000256" key="5">
    <source>
        <dbReference type="ARBA" id="ARBA00022692"/>
    </source>
</evidence>
<evidence type="ECO:0000256" key="4">
    <source>
        <dbReference type="ARBA" id="ARBA00022475"/>
    </source>
</evidence>